<dbReference type="GO" id="GO:0015662">
    <property type="term" value="F:P-type ion transporter activity"/>
    <property type="evidence" value="ECO:0007669"/>
    <property type="project" value="UniProtKB-ARBA"/>
</dbReference>
<evidence type="ECO:0000256" key="7">
    <source>
        <dbReference type="SAM" id="MobiDB-lite"/>
    </source>
</evidence>
<sequence length="462" mass="49275">MSDLKGLSGEEARRRLVLEGANRVPQPRGRLGQIVLRTLSEPMILLLLIACGLYLSIGEPHEGLVLGLMVCVTITVTLRQQQKSEHALRALRDLSSPRALVLRDGRPVRIDGGEVVRGDVLMVAEGERVAADAVLLRGQNLKVDESLLTGESWPVNKAVSGGEIPGAVARGEALPFLWSGTLVVQGEGVAEVTATGRQTELGKLGASLTELDVQDTPLQRGNTRTIRVWALVALATSLLVTVLYGAMHGAWLSALLAGIAVSMALLPEELPVIMTIFPAIGAWRLARTNVLTRRLAAIEALGCVSVLCVDKTGTLTENRMRVEQLHAAGVTLRLDREEAVAGAPFEQLIRFASLASKQRAYDPMETALHAMAGGIREDEPLREYPLSAERSAMSQVWADDAGDASVVACKGAPEAVADLCQMSGPARHAIGHGCDGGAGPARNRRGGRPPRRSHAARCADRF</sequence>
<dbReference type="SUPFAM" id="SSF81653">
    <property type="entry name" value="Calcium ATPase, transduction domain A"/>
    <property type="match status" value="1"/>
</dbReference>
<keyword evidence="6 8" id="KW-0472">Membrane</keyword>
<keyword evidence="3" id="KW-0547">Nucleotide-binding</keyword>
<dbReference type="PANTHER" id="PTHR42861">
    <property type="entry name" value="CALCIUM-TRANSPORTING ATPASE"/>
    <property type="match status" value="1"/>
</dbReference>
<feature type="region of interest" description="Disordered" evidence="7">
    <location>
        <begin position="431"/>
        <end position="462"/>
    </location>
</feature>
<name>A0A6L6PBK3_9BURK</name>
<comment type="caution">
    <text evidence="11">The sequence shown here is derived from an EMBL/GenBank/DDBJ whole genome shotgun (WGS) entry which is preliminary data.</text>
</comment>
<keyword evidence="4" id="KW-0067">ATP-binding</keyword>
<dbReference type="SUPFAM" id="SSF81660">
    <property type="entry name" value="Metal cation-transporting ATPase, ATP-binding domain N"/>
    <property type="match status" value="1"/>
</dbReference>
<evidence type="ECO:0000256" key="2">
    <source>
        <dbReference type="ARBA" id="ARBA00022692"/>
    </source>
</evidence>
<dbReference type="InterPro" id="IPR059000">
    <property type="entry name" value="ATPase_P-type_domA"/>
</dbReference>
<protein>
    <submittedName>
        <fullName evidence="11">HAD-IC family P-type ATPase</fullName>
    </submittedName>
</protein>
<dbReference type="InterPro" id="IPR004014">
    <property type="entry name" value="ATPase_P-typ_cation-transptr_N"/>
</dbReference>
<dbReference type="Pfam" id="PF00122">
    <property type="entry name" value="E1-E2_ATPase"/>
    <property type="match status" value="1"/>
</dbReference>
<proteinExistence type="predicted"/>
<dbReference type="EMBL" id="WNKY01000001">
    <property type="protein sequence ID" value="MTV36344.1"/>
    <property type="molecule type" value="Genomic_DNA"/>
</dbReference>
<feature type="domain" description="P-type ATPase A" evidence="9">
    <location>
        <begin position="94"/>
        <end position="206"/>
    </location>
</feature>
<dbReference type="GO" id="GO:0016020">
    <property type="term" value="C:membrane"/>
    <property type="evidence" value="ECO:0007669"/>
    <property type="project" value="UniProtKB-SubCell"/>
</dbReference>
<dbReference type="PROSITE" id="PS00154">
    <property type="entry name" value="ATPASE_E1_E2"/>
    <property type="match status" value="1"/>
</dbReference>
<dbReference type="InterPro" id="IPR023298">
    <property type="entry name" value="ATPase_P-typ_TM_dom_sf"/>
</dbReference>
<dbReference type="InterPro" id="IPR008250">
    <property type="entry name" value="ATPase_P-typ_transduc_dom_A_sf"/>
</dbReference>
<dbReference type="AlphaFoldDB" id="A0A6L6PBK3"/>
<dbReference type="OrthoDB" id="9814270at2"/>
<evidence type="ECO:0000256" key="1">
    <source>
        <dbReference type="ARBA" id="ARBA00004141"/>
    </source>
</evidence>
<feature type="compositionally biased region" description="Basic residues" evidence="7">
    <location>
        <begin position="442"/>
        <end position="455"/>
    </location>
</feature>
<evidence type="ECO:0000259" key="10">
    <source>
        <dbReference type="Pfam" id="PF00690"/>
    </source>
</evidence>
<keyword evidence="12" id="KW-1185">Reference proteome</keyword>
<dbReference type="SUPFAM" id="SSF81665">
    <property type="entry name" value="Calcium ATPase, transmembrane domain M"/>
    <property type="match status" value="1"/>
</dbReference>
<dbReference type="Gene3D" id="3.40.1110.10">
    <property type="entry name" value="Calcium-transporting ATPase, cytoplasmic domain N"/>
    <property type="match status" value="1"/>
</dbReference>
<keyword evidence="2 8" id="KW-0812">Transmembrane</keyword>
<feature type="transmembrane region" description="Helical" evidence="8">
    <location>
        <begin position="226"/>
        <end position="244"/>
    </location>
</feature>
<evidence type="ECO:0000256" key="3">
    <source>
        <dbReference type="ARBA" id="ARBA00022741"/>
    </source>
</evidence>
<feature type="domain" description="Cation-transporting P-type ATPase N-terminal" evidence="10">
    <location>
        <begin position="4"/>
        <end position="51"/>
    </location>
</feature>
<evidence type="ECO:0000256" key="8">
    <source>
        <dbReference type="SAM" id="Phobius"/>
    </source>
</evidence>
<evidence type="ECO:0000256" key="6">
    <source>
        <dbReference type="ARBA" id="ARBA00023136"/>
    </source>
</evidence>
<dbReference type="Gene3D" id="3.40.50.1000">
    <property type="entry name" value="HAD superfamily/HAD-like"/>
    <property type="match status" value="1"/>
</dbReference>
<organism evidence="11 12">
    <name type="scientific">Duganella radicis</name>
    <dbReference type="NCBI Taxonomy" id="551988"/>
    <lineage>
        <taxon>Bacteria</taxon>
        <taxon>Pseudomonadati</taxon>
        <taxon>Pseudomonadota</taxon>
        <taxon>Betaproteobacteria</taxon>
        <taxon>Burkholderiales</taxon>
        <taxon>Oxalobacteraceae</taxon>
        <taxon>Telluria group</taxon>
        <taxon>Duganella</taxon>
    </lineage>
</organism>
<dbReference type="InterPro" id="IPR023299">
    <property type="entry name" value="ATPase_P-typ_cyto_dom_N"/>
</dbReference>
<keyword evidence="5 8" id="KW-1133">Transmembrane helix</keyword>
<dbReference type="GO" id="GO:0005524">
    <property type="term" value="F:ATP binding"/>
    <property type="evidence" value="ECO:0007669"/>
    <property type="project" value="UniProtKB-KW"/>
</dbReference>
<dbReference type="InterPro" id="IPR023214">
    <property type="entry name" value="HAD_sf"/>
</dbReference>
<evidence type="ECO:0000259" key="9">
    <source>
        <dbReference type="Pfam" id="PF00122"/>
    </source>
</evidence>
<dbReference type="PRINTS" id="PR00121">
    <property type="entry name" value="NAKATPASE"/>
</dbReference>
<evidence type="ECO:0000256" key="5">
    <source>
        <dbReference type="ARBA" id="ARBA00022989"/>
    </source>
</evidence>
<dbReference type="NCBIfam" id="TIGR01494">
    <property type="entry name" value="ATPase_P-type"/>
    <property type="match status" value="1"/>
</dbReference>
<evidence type="ECO:0000313" key="11">
    <source>
        <dbReference type="EMBL" id="MTV36344.1"/>
    </source>
</evidence>
<accession>A0A6L6PBK3</accession>
<dbReference type="RefSeq" id="WP_155461682.1">
    <property type="nucleotide sequence ID" value="NZ_WNKY01000001.1"/>
</dbReference>
<gene>
    <name evidence="11" type="ORF">GM676_01950</name>
</gene>
<dbReference type="InterPro" id="IPR018303">
    <property type="entry name" value="ATPase_P-typ_P_site"/>
</dbReference>
<dbReference type="InterPro" id="IPR001757">
    <property type="entry name" value="P_typ_ATPase"/>
</dbReference>
<dbReference type="GO" id="GO:0016887">
    <property type="term" value="F:ATP hydrolysis activity"/>
    <property type="evidence" value="ECO:0007669"/>
    <property type="project" value="InterPro"/>
</dbReference>
<dbReference type="Gene3D" id="1.20.1110.10">
    <property type="entry name" value="Calcium-transporting ATPase, transmembrane domain"/>
    <property type="match status" value="1"/>
</dbReference>
<dbReference type="Proteomes" id="UP000475582">
    <property type="component" value="Unassembled WGS sequence"/>
</dbReference>
<dbReference type="Pfam" id="PF00690">
    <property type="entry name" value="Cation_ATPase_N"/>
    <property type="match status" value="1"/>
</dbReference>
<reference evidence="11 12" key="1">
    <citation type="submission" date="2019-11" db="EMBL/GenBank/DDBJ databases">
        <title>Type strains purchased from KCTC, JCM and DSMZ.</title>
        <authorList>
            <person name="Lu H."/>
        </authorList>
    </citation>
    <scope>NUCLEOTIDE SEQUENCE [LARGE SCALE GENOMIC DNA]</scope>
    <source>
        <strain evidence="11 12">KCTC 22382</strain>
    </source>
</reference>
<comment type="subcellular location">
    <subcellularLocation>
        <location evidence="1">Membrane</location>
        <topology evidence="1">Multi-pass membrane protein</topology>
    </subcellularLocation>
</comment>
<evidence type="ECO:0000256" key="4">
    <source>
        <dbReference type="ARBA" id="ARBA00022840"/>
    </source>
</evidence>
<dbReference type="PRINTS" id="PR00119">
    <property type="entry name" value="CATATPASE"/>
</dbReference>
<dbReference type="Gene3D" id="2.70.150.10">
    <property type="entry name" value="Calcium-transporting ATPase, cytoplasmic transduction domain A"/>
    <property type="match status" value="1"/>
</dbReference>
<evidence type="ECO:0000313" key="12">
    <source>
        <dbReference type="Proteomes" id="UP000475582"/>
    </source>
</evidence>